<reference evidence="1" key="1">
    <citation type="submission" date="2019-10" db="EMBL/GenBank/DDBJ databases">
        <title>Conservation and host-specific expression of non-tandemly repeated heterogenous ribosome RNA gene in arbuscular mycorrhizal fungi.</title>
        <authorList>
            <person name="Maeda T."/>
            <person name="Kobayashi Y."/>
            <person name="Nakagawa T."/>
            <person name="Ezawa T."/>
            <person name="Yamaguchi K."/>
            <person name="Bino T."/>
            <person name="Nishimoto Y."/>
            <person name="Shigenobu S."/>
            <person name="Kawaguchi M."/>
        </authorList>
    </citation>
    <scope>NUCLEOTIDE SEQUENCE</scope>
    <source>
        <strain evidence="1">HR1</strain>
    </source>
</reference>
<protein>
    <submittedName>
        <fullName evidence="1">Uncharacterized protein</fullName>
    </submittedName>
</protein>
<proteinExistence type="predicted"/>
<name>A0A8H3MGB5_9GLOM</name>
<evidence type="ECO:0000313" key="2">
    <source>
        <dbReference type="Proteomes" id="UP000615446"/>
    </source>
</evidence>
<evidence type="ECO:0000313" key="1">
    <source>
        <dbReference type="EMBL" id="GET04261.1"/>
    </source>
</evidence>
<sequence length="79" mass="9375">MVYILCQIHVYRKIGKIEITRTLQNNNYFFTKSLLLDSLDIEENYTIISKKESPDGTYCCIFIGRKIEIRRIILHCIDC</sequence>
<dbReference type="Proteomes" id="UP000615446">
    <property type="component" value="Unassembled WGS sequence"/>
</dbReference>
<dbReference type="EMBL" id="BLAL01000338">
    <property type="protein sequence ID" value="GET04261.1"/>
    <property type="molecule type" value="Genomic_DNA"/>
</dbReference>
<gene>
    <name evidence="1" type="ORF">RCL2_003056500</name>
</gene>
<accession>A0A8H3MGB5</accession>
<dbReference type="AlphaFoldDB" id="A0A8H3MGB5"/>
<comment type="caution">
    <text evidence="1">The sequence shown here is derived from an EMBL/GenBank/DDBJ whole genome shotgun (WGS) entry which is preliminary data.</text>
</comment>
<organism evidence="1 2">
    <name type="scientific">Rhizophagus clarus</name>
    <dbReference type="NCBI Taxonomy" id="94130"/>
    <lineage>
        <taxon>Eukaryota</taxon>
        <taxon>Fungi</taxon>
        <taxon>Fungi incertae sedis</taxon>
        <taxon>Mucoromycota</taxon>
        <taxon>Glomeromycotina</taxon>
        <taxon>Glomeromycetes</taxon>
        <taxon>Glomerales</taxon>
        <taxon>Glomeraceae</taxon>
        <taxon>Rhizophagus</taxon>
    </lineage>
</organism>